<comment type="caution">
    <text evidence="2">The sequence shown here is derived from an EMBL/GenBank/DDBJ whole genome shotgun (WGS) entry which is preliminary data.</text>
</comment>
<organism evidence="2 3">
    <name type="scientific">Parasponia andersonii</name>
    <name type="common">Sponia andersonii</name>
    <dbReference type="NCBI Taxonomy" id="3476"/>
    <lineage>
        <taxon>Eukaryota</taxon>
        <taxon>Viridiplantae</taxon>
        <taxon>Streptophyta</taxon>
        <taxon>Embryophyta</taxon>
        <taxon>Tracheophyta</taxon>
        <taxon>Spermatophyta</taxon>
        <taxon>Magnoliopsida</taxon>
        <taxon>eudicotyledons</taxon>
        <taxon>Gunneridae</taxon>
        <taxon>Pentapetalae</taxon>
        <taxon>rosids</taxon>
        <taxon>fabids</taxon>
        <taxon>Rosales</taxon>
        <taxon>Cannabaceae</taxon>
        <taxon>Parasponia</taxon>
    </lineage>
</organism>
<dbReference type="Gene3D" id="3.60.10.10">
    <property type="entry name" value="Endonuclease/exonuclease/phosphatase"/>
    <property type="match status" value="1"/>
</dbReference>
<dbReference type="PANTHER" id="PTHR33710:SF71">
    <property type="entry name" value="ENDONUCLEASE_EXONUCLEASE_PHOSPHATASE DOMAIN-CONTAINING PROTEIN"/>
    <property type="match status" value="1"/>
</dbReference>
<reference evidence="3" key="1">
    <citation type="submission" date="2016-06" db="EMBL/GenBank/DDBJ databases">
        <title>Parallel loss of symbiosis genes in relatives of nitrogen-fixing non-legume Parasponia.</title>
        <authorList>
            <person name="Van Velzen R."/>
            <person name="Holmer R."/>
            <person name="Bu F."/>
            <person name="Rutten L."/>
            <person name="Van Zeijl A."/>
            <person name="Liu W."/>
            <person name="Santuari L."/>
            <person name="Cao Q."/>
            <person name="Sharma T."/>
            <person name="Shen D."/>
            <person name="Roswanjaya Y."/>
            <person name="Wardhani T."/>
            <person name="Kalhor M.S."/>
            <person name="Jansen J."/>
            <person name="Van den Hoogen J."/>
            <person name="Gungor B."/>
            <person name="Hartog M."/>
            <person name="Hontelez J."/>
            <person name="Verver J."/>
            <person name="Yang W.-C."/>
            <person name="Schijlen E."/>
            <person name="Repin R."/>
            <person name="Schilthuizen M."/>
            <person name="Schranz E."/>
            <person name="Heidstra R."/>
            <person name="Miyata K."/>
            <person name="Fedorova E."/>
            <person name="Kohlen W."/>
            <person name="Bisseling T."/>
            <person name="Smit S."/>
            <person name="Geurts R."/>
        </authorList>
    </citation>
    <scope>NUCLEOTIDE SEQUENCE [LARGE SCALE GENOMIC DNA]</scope>
    <source>
        <strain evidence="3">cv. WU1-14</strain>
    </source>
</reference>
<name>A0A2P5BKH4_PARAD</name>
<protein>
    <submittedName>
        <fullName evidence="2">Endonuclease/exonuclease/phosphatase</fullName>
    </submittedName>
</protein>
<dbReference type="PROSITE" id="PS51257">
    <property type="entry name" value="PROKAR_LIPOPROTEIN"/>
    <property type="match status" value="1"/>
</dbReference>
<dbReference type="GO" id="GO:0004527">
    <property type="term" value="F:exonuclease activity"/>
    <property type="evidence" value="ECO:0007669"/>
    <property type="project" value="UniProtKB-KW"/>
</dbReference>
<dbReference type="SUPFAM" id="SSF56219">
    <property type="entry name" value="DNase I-like"/>
    <property type="match status" value="1"/>
</dbReference>
<keyword evidence="3" id="KW-1185">Reference proteome</keyword>
<evidence type="ECO:0000313" key="2">
    <source>
        <dbReference type="EMBL" id="PON49297.1"/>
    </source>
</evidence>
<keyword evidence="2" id="KW-0269">Exonuclease</keyword>
<accession>A0A2P5BKH4</accession>
<feature type="region of interest" description="Disordered" evidence="1">
    <location>
        <begin position="133"/>
        <end position="161"/>
    </location>
</feature>
<sequence>MHQDQRCTLITSLMVVGCEPQPLTDPITRQSRINHKIVDSQCRLQPTLRDEVNGGNSTRPQLEQDIQKTNAVLISKLVLSPLLPLTESVIIPPETDKGEAHRVNNQIHTITFSASFEEPIKRASTARKWKTLARLNRGRSKSTSGGKDNGAKKRQTREQRIGGDCKQRKGLGSFGAIHRLQSLIRLSSPNLIFLWETKLWGGAASSVKGVRSFSRYHIDAIVNDDKNNTWRFTGFYGHLQPSQRKHSWELLRCLHSLMHLPWCCMLDFNAILCMDEKTGGSEKCGYLMDWFCSALDDCGPQDLGFKGPTMTWNNGRHSEANAQERIDRAVVCSEWQDLFQNGLVDHMDF</sequence>
<keyword evidence="2" id="KW-0378">Hydrolase</keyword>
<keyword evidence="2" id="KW-0540">Nuclease</keyword>
<dbReference type="InterPro" id="IPR036691">
    <property type="entry name" value="Endo/exonu/phosph_ase_sf"/>
</dbReference>
<proteinExistence type="predicted"/>
<dbReference type="Proteomes" id="UP000237105">
    <property type="component" value="Unassembled WGS sequence"/>
</dbReference>
<dbReference type="PANTHER" id="PTHR33710">
    <property type="entry name" value="BNAC02G09200D PROTEIN"/>
    <property type="match status" value="1"/>
</dbReference>
<gene>
    <name evidence="2" type="ORF">PanWU01x14_230690</name>
</gene>
<dbReference type="OrthoDB" id="1729225at2759"/>
<dbReference type="GO" id="GO:0004519">
    <property type="term" value="F:endonuclease activity"/>
    <property type="evidence" value="ECO:0007669"/>
    <property type="project" value="UniProtKB-KW"/>
</dbReference>
<dbReference type="EMBL" id="JXTB01000263">
    <property type="protein sequence ID" value="PON49297.1"/>
    <property type="molecule type" value="Genomic_DNA"/>
</dbReference>
<evidence type="ECO:0000313" key="3">
    <source>
        <dbReference type="Proteomes" id="UP000237105"/>
    </source>
</evidence>
<keyword evidence="2" id="KW-0255">Endonuclease</keyword>
<dbReference type="AlphaFoldDB" id="A0A2P5BKH4"/>
<evidence type="ECO:0000256" key="1">
    <source>
        <dbReference type="SAM" id="MobiDB-lite"/>
    </source>
</evidence>